<dbReference type="OrthoDB" id="331600at2759"/>
<accession>B2AAD3</accession>
<dbReference type="Gene3D" id="1.25.10.10">
    <property type="entry name" value="Leucine-rich Repeat Variant"/>
    <property type="match status" value="1"/>
</dbReference>
<dbReference type="GO" id="GO:0006397">
    <property type="term" value="P:mRNA processing"/>
    <property type="evidence" value="ECO:0007669"/>
    <property type="project" value="UniProtKB-KW"/>
</dbReference>
<dbReference type="AlphaFoldDB" id="B2AAD3"/>
<comment type="subcellular location">
    <subcellularLocation>
        <location evidence="1">Nucleus</location>
    </subcellularLocation>
</comment>
<evidence type="ECO:0000256" key="3">
    <source>
        <dbReference type="ARBA" id="ARBA00023242"/>
    </source>
</evidence>
<dbReference type="HOGENOM" id="CLU_021804_0_0_1"/>
<dbReference type="GeneID" id="6196835"/>
<dbReference type="GO" id="GO:0005847">
    <property type="term" value="C:mRNA cleavage and polyadenylation specificity factor complex"/>
    <property type="evidence" value="ECO:0007669"/>
    <property type="project" value="TreeGrafter"/>
</dbReference>
<feature type="compositionally biased region" description="Acidic residues" evidence="4">
    <location>
        <begin position="653"/>
        <end position="662"/>
    </location>
</feature>
<keyword evidence="2" id="KW-0507">mRNA processing</keyword>
<dbReference type="RefSeq" id="XP_001912563.1">
    <property type="nucleotide sequence ID" value="XM_001912528.1"/>
</dbReference>
<evidence type="ECO:0000256" key="1">
    <source>
        <dbReference type="ARBA" id="ARBA00004123"/>
    </source>
</evidence>
<dbReference type="PANTHER" id="PTHR15245:SF20">
    <property type="entry name" value="SYMPLEKIN"/>
    <property type="match status" value="1"/>
</dbReference>
<dbReference type="VEuPathDB" id="FungiDB:PODANS_1_3640"/>
<dbReference type="InterPro" id="IPR011989">
    <property type="entry name" value="ARM-like"/>
</dbReference>
<evidence type="ECO:0000259" key="5">
    <source>
        <dbReference type="Pfam" id="PF11935"/>
    </source>
</evidence>
<name>B2AAD3_PODAN</name>
<keyword evidence="3" id="KW-0539">Nucleus</keyword>
<evidence type="ECO:0000256" key="4">
    <source>
        <dbReference type="SAM" id="MobiDB-lite"/>
    </source>
</evidence>
<dbReference type="PANTHER" id="PTHR15245">
    <property type="entry name" value="SYMPLEKIN-RELATED"/>
    <property type="match status" value="1"/>
</dbReference>
<organism evidence="6">
    <name type="scientific">Podospora anserina (strain S / ATCC MYA-4624 / DSM 980 / FGSC 10383)</name>
    <name type="common">Pleurage anserina</name>
    <dbReference type="NCBI Taxonomy" id="515849"/>
    <lineage>
        <taxon>Eukaryota</taxon>
        <taxon>Fungi</taxon>
        <taxon>Dikarya</taxon>
        <taxon>Ascomycota</taxon>
        <taxon>Pezizomycotina</taxon>
        <taxon>Sordariomycetes</taxon>
        <taxon>Sordariomycetidae</taxon>
        <taxon>Sordariales</taxon>
        <taxon>Podosporaceae</taxon>
        <taxon>Podospora</taxon>
        <taxon>Podospora anserina</taxon>
    </lineage>
</organism>
<dbReference type="InterPro" id="IPR021850">
    <property type="entry name" value="Symplekin/Pta1"/>
</dbReference>
<dbReference type="EMBL" id="CU633438">
    <property type="protein sequence ID" value="CAP60045.1"/>
    <property type="molecule type" value="Genomic_DNA"/>
</dbReference>
<evidence type="ECO:0000313" key="6">
    <source>
        <dbReference type="EMBL" id="CAP60045.1"/>
    </source>
</evidence>
<evidence type="ECO:0000256" key="2">
    <source>
        <dbReference type="ARBA" id="ARBA00022664"/>
    </source>
</evidence>
<dbReference type="Pfam" id="PF11935">
    <property type="entry name" value="SYMPK_PTA1_N"/>
    <property type="match status" value="1"/>
</dbReference>
<gene>
    <name evidence="6" type="ORF">PODANS_1_3640</name>
</gene>
<sequence length="856" mass="93251">PTFVAQRLLSLRAFCLLPTSTYYHTIRPSPSLSCRIINFIPHCPTKKKVGRSLCVGEGGFLIRQHTKNKQQSTEAQDHIIPTMASTPAVPIEEQLKQLNAARKLALENSAYYDRIVKGVLPVIGPTSSIELKRWGAEFLAESLATPVLSMRDKESLTLSVLDTLKSLLESEQDDAIVLKASIAAAASAYPVVLRWIIHNSYHTEAWEQTSAIKSRILRIWDGAPAPVRLSCIKFAQRVVLAQTTSNGQEVKYGGLDISLGMVPANHPLLDPRLMEAEATGLLDRMLGVLQDNSNDALLVDATLNCLSILIRTRPSTSNRIINCVLNFNPLKLANSPMTPKNKVLMKSMEKTTRMLMINILKRHVSSRDPNNQHSGRVQQYVERLMRSRAEIFDEAGRKRQLADQAAAQYGDLKRQKMQDASAAAPEPAAPAQPAVIPPLAPGPQTLAAVFTLTNNPGLQAFDATSIPANLVAKIVARTLNTLDQSVLDFAVNGIRSRLHTLQAAAVTAAAQYAAHGAAGLPGAINPATAPLGVEEDDDDYEPNLDAAEDTEQILNKLDNAPPETALDEYADPNAALGLGPFTLAPPPLIDADVASKLSSAAASRLFGPLSSLSSEGPSKKPKAGINRLAASSYDRDSWLTVATRLATRSTFGLEEEEQEEEQTSAVKSEEGAVSHPLASTFNQSIREMLFTYILEDWRPRIEVAVAWLSEEWYNDQLTKRTGLRNAPLHYETWALRLLDGFMTFITAQDKVLTRFLAEIPELSGELLGRLKTLCGDPNTLGLAMTSLLYLVMMRPPARELALDTVGGIWVEYEEARPLAAKYLSKWRPGWVEQQMHLQAAKAVAGGGGNGAAGIAA</sequence>
<feature type="domain" description="Symplekin/Pta1 N-terminal" evidence="5">
    <location>
        <begin position="174"/>
        <end position="398"/>
    </location>
</feature>
<dbReference type="KEGG" id="pan:PODANSg09612"/>
<reference evidence="6" key="1">
    <citation type="journal article" date="2008" name="Genome Biol.">
        <title>The genome sequence of the model ascomycete fungus Podospora anserina.</title>
        <authorList>
            <person name="Espagne E."/>
            <person name="Lespinet O."/>
            <person name="Malagnac F."/>
            <person name="Da Silva C."/>
            <person name="Jaillon O."/>
            <person name="Porcel B.M."/>
            <person name="Couloux A."/>
            <person name="Aury J.-M."/>
            <person name="Segurens B."/>
            <person name="Poulain J."/>
            <person name="Anthouard V."/>
            <person name="Grossetete S."/>
            <person name="Khalili H."/>
            <person name="Coppin E."/>
            <person name="Dequard-Chablat M."/>
            <person name="Picard M."/>
            <person name="Contamine V."/>
            <person name="Arnaise S."/>
            <person name="Bourdais A."/>
            <person name="Berteaux-Lecellier V."/>
            <person name="Gautheret D."/>
            <person name="de Vries R.P."/>
            <person name="Battaglia E."/>
            <person name="Coutinho P.M."/>
            <person name="Danchin E.G.J."/>
            <person name="Henrissat B."/>
            <person name="El Khoury R."/>
            <person name="Sainsard-Chanet A."/>
            <person name="Boivin A."/>
            <person name="Pinan-Lucarre B."/>
            <person name="Sellem C.H."/>
            <person name="Debuchy R."/>
            <person name="Wincker P."/>
            <person name="Weissenbach J."/>
            <person name="Silar P."/>
        </authorList>
    </citation>
    <scope>NUCLEOTIDE SEQUENCE [LARGE SCALE GENOMIC DNA]</scope>
    <source>
        <strain evidence="6">S mat+</strain>
    </source>
</reference>
<proteinExistence type="predicted"/>
<feature type="non-terminal residue" evidence="6">
    <location>
        <position position="1"/>
    </location>
</feature>
<reference evidence="6" key="2">
    <citation type="submission" date="2008-07" db="EMBL/GenBank/DDBJ databases">
        <authorList>
            <person name="Genoscope - CEA"/>
        </authorList>
    </citation>
    <scope>NUCLEOTIDE SEQUENCE</scope>
    <source>
        <strain evidence="6">S mat+</strain>
    </source>
</reference>
<dbReference type="InterPro" id="IPR032460">
    <property type="entry name" value="Symplekin/Pta1_N"/>
</dbReference>
<feature type="region of interest" description="Disordered" evidence="4">
    <location>
        <begin position="650"/>
        <end position="671"/>
    </location>
</feature>
<protein>
    <submittedName>
        <fullName evidence="6">Podospora anserina S mat+ genomic DNA chromosome 1, supercontig 1</fullName>
    </submittedName>
</protein>